<dbReference type="Proteomes" id="UP000283063">
    <property type="component" value="Chromosome"/>
</dbReference>
<organism evidence="1 2">
    <name type="scientific">Parasedimentitalea marina</name>
    <dbReference type="NCBI Taxonomy" id="2483033"/>
    <lineage>
        <taxon>Bacteria</taxon>
        <taxon>Pseudomonadati</taxon>
        <taxon>Pseudomonadota</taxon>
        <taxon>Alphaproteobacteria</taxon>
        <taxon>Rhodobacterales</taxon>
        <taxon>Paracoccaceae</taxon>
        <taxon>Parasedimentitalea</taxon>
    </lineage>
</organism>
<dbReference type="KEGG" id="sedi:EBB79_19055"/>
<dbReference type="EMBL" id="CP033219">
    <property type="protein sequence ID" value="AZV79765.1"/>
    <property type="molecule type" value="Genomic_DNA"/>
</dbReference>
<gene>
    <name evidence="1" type="ORF">EBB79_19055</name>
</gene>
<evidence type="ECO:0000313" key="1">
    <source>
        <dbReference type="EMBL" id="AZV79765.1"/>
    </source>
</evidence>
<name>A0A3T0N701_9RHOB</name>
<protein>
    <submittedName>
        <fullName evidence="1">Uncharacterized protein</fullName>
    </submittedName>
</protein>
<keyword evidence="2" id="KW-1185">Reference proteome</keyword>
<dbReference type="OrthoDB" id="7745050at2"/>
<reference evidence="1 2" key="1">
    <citation type="submission" date="2018-10" db="EMBL/GenBank/DDBJ databases">
        <title>Parasedimentitalea marina sp. nov., a psychrophilic bacterium isolated from deep seawater of the New Britain Trench.</title>
        <authorList>
            <person name="Cao J."/>
        </authorList>
    </citation>
    <scope>NUCLEOTIDE SEQUENCE [LARGE SCALE GENOMIC DNA]</scope>
    <source>
        <strain evidence="1 2">W43</strain>
    </source>
</reference>
<accession>A0A3T0N701</accession>
<sequence>MLANNIEIFQRRFKRNSARRRANVALSMSYRSVSLYCQITLPKRQNAPTCQSSEVQSGRGNLRLVTP</sequence>
<dbReference type="AlphaFoldDB" id="A0A3T0N701"/>
<evidence type="ECO:0000313" key="2">
    <source>
        <dbReference type="Proteomes" id="UP000283063"/>
    </source>
</evidence>
<proteinExistence type="predicted"/>
<dbReference type="RefSeq" id="WP_127750356.1">
    <property type="nucleotide sequence ID" value="NZ_CP033219.1"/>
</dbReference>